<sequence length="134" mass="14621">MNDLLFRIAEFLSKPPGFYLVLTLMVVCTALVPLGWTDVVTYVLSVAAIIITGVVLIQGFRDTAAIHAKLDEIIVALQETRNDVVGLEHADPNKITKTVKRLEDEAIAGEKGPSEGVRSAADWGHQAVKKIKQQ</sequence>
<dbReference type="Proteomes" id="UP000323300">
    <property type="component" value="Unassembled WGS sequence"/>
</dbReference>
<organism evidence="3 4">
    <name type="scientific">Neomesorhizobium albiziae</name>
    <dbReference type="NCBI Taxonomy" id="335020"/>
    <lineage>
        <taxon>Bacteria</taxon>
        <taxon>Pseudomonadati</taxon>
        <taxon>Pseudomonadota</taxon>
        <taxon>Alphaproteobacteria</taxon>
        <taxon>Hyphomicrobiales</taxon>
        <taxon>Phyllobacteriaceae</taxon>
        <taxon>Neomesorhizobium</taxon>
    </lineage>
</organism>
<dbReference type="EMBL" id="FOSL01000029">
    <property type="protein sequence ID" value="SFL07636.1"/>
    <property type="molecule type" value="Genomic_DNA"/>
</dbReference>
<gene>
    <name evidence="3" type="ORF">SAMN04488498_12920</name>
</gene>
<dbReference type="OrthoDB" id="9811730at2"/>
<feature type="transmembrane region" description="Helical" evidence="2">
    <location>
        <begin position="17"/>
        <end position="36"/>
    </location>
</feature>
<dbReference type="InterPro" id="IPR007251">
    <property type="entry name" value="Iron_permease_Fet4"/>
</dbReference>
<keyword evidence="2" id="KW-1133">Transmembrane helix</keyword>
<dbReference type="AlphaFoldDB" id="A0A1I4ET10"/>
<proteinExistence type="predicted"/>
<feature type="region of interest" description="Disordered" evidence="1">
    <location>
        <begin position="110"/>
        <end position="134"/>
    </location>
</feature>
<feature type="transmembrane region" description="Helical" evidence="2">
    <location>
        <begin position="42"/>
        <end position="60"/>
    </location>
</feature>
<dbReference type="GO" id="GO:0055085">
    <property type="term" value="P:transmembrane transport"/>
    <property type="evidence" value="ECO:0007669"/>
    <property type="project" value="InterPro"/>
</dbReference>
<evidence type="ECO:0000313" key="3">
    <source>
        <dbReference type="EMBL" id="SFL07636.1"/>
    </source>
</evidence>
<evidence type="ECO:0000313" key="4">
    <source>
        <dbReference type="Proteomes" id="UP000323300"/>
    </source>
</evidence>
<keyword evidence="4" id="KW-1185">Reference proteome</keyword>
<keyword evidence="2" id="KW-0812">Transmembrane</keyword>
<accession>A0A1I4ET10</accession>
<reference evidence="3 4" key="1">
    <citation type="submission" date="2016-10" db="EMBL/GenBank/DDBJ databases">
        <authorList>
            <person name="Varghese N."/>
            <person name="Submissions S."/>
        </authorList>
    </citation>
    <scope>NUCLEOTIDE SEQUENCE [LARGE SCALE GENOMIC DNA]</scope>
    <source>
        <strain evidence="3 4">DSM 21822</strain>
    </source>
</reference>
<evidence type="ECO:0000256" key="2">
    <source>
        <dbReference type="SAM" id="Phobius"/>
    </source>
</evidence>
<keyword evidence="2" id="KW-0472">Membrane</keyword>
<name>A0A1I4ET10_9HYPH</name>
<dbReference type="Pfam" id="PF04120">
    <property type="entry name" value="Iron_permease"/>
    <property type="match status" value="1"/>
</dbReference>
<protein>
    <submittedName>
        <fullName evidence="3">Low affinity Fe/Cu permease</fullName>
    </submittedName>
</protein>
<evidence type="ECO:0000256" key="1">
    <source>
        <dbReference type="SAM" id="MobiDB-lite"/>
    </source>
</evidence>
<dbReference type="RefSeq" id="WP_149763444.1">
    <property type="nucleotide sequence ID" value="NZ_BSPE01000012.1"/>
</dbReference>